<dbReference type="PANTHER" id="PTHR22603:SF93">
    <property type="entry name" value="RE24176P"/>
    <property type="match status" value="1"/>
</dbReference>
<dbReference type="EMBL" id="CAJVPJ010006934">
    <property type="protein sequence ID" value="CAG8672130.1"/>
    <property type="molecule type" value="Genomic_DNA"/>
</dbReference>
<dbReference type="OrthoDB" id="10267235at2759"/>
<feature type="non-terminal residue" evidence="2">
    <location>
        <position position="1"/>
    </location>
</feature>
<evidence type="ECO:0000313" key="2">
    <source>
        <dbReference type="EMBL" id="CAG8672130.1"/>
    </source>
</evidence>
<dbReference type="SUPFAM" id="SSF56112">
    <property type="entry name" value="Protein kinase-like (PK-like)"/>
    <property type="match status" value="1"/>
</dbReference>
<dbReference type="GO" id="GO:0004305">
    <property type="term" value="F:ethanolamine kinase activity"/>
    <property type="evidence" value="ECO:0007669"/>
    <property type="project" value="TreeGrafter"/>
</dbReference>
<evidence type="ECO:0000256" key="1">
    <source>
        <dbReference type="ARBA" id="ARBA00038211"/>
    </source>
</evidence>
<organism evidence="2 3">
    <name type="scientific">Paraglomus occultum</name>
    <dbReference type="NCBI Taxonomy" id="144539"/>
    <lineage>
        <taxon>Eukaryota</taxon>
        <taxon>Fungi</taxon>
        <taxon>Fungi incertae sedis</taxon>
        <taxon>Mucoromycota</taxon>
        <taxon>Glomeromycotina</taxon>
        <taxon>Glomeromycetes</taxon>
        <taxon>Paraglomerales</taxon>
        <taxon>Paraglomeraceae</taxon>
        <taxon>Paraglomus</taxon>
    </lineage>
</organism>
<dbReference type="GO" id="GO:0006646">
    <property type="term" value="P:phosphatidylethanolamine biosynthetic process"/>
    <property type="evidence" value="ECO:0007669"/>
    <property type="project" value="TreeGrafter"/>
</dbReference>
<proteinExistence type="inferred from homology"/>
<accession>A0A9N9HAM1</accession>
<dbReference type="GO" id="GO:0004103">
    <property type="term" value="F:choline kinase activity"/>
    <property type="evidence" value="ECO:0007669"/>
    <property type="project" value="TreeGrafter"/>
</dbReference>
<dbReference type="GO" id="GO:0005737">
    <property type="term" value="C:cytoplasm"/>
    <property type="evidence" value="ECO:0007669"/>
    <property type="project" value="TreeGrafter"/>
</dbReference>
<keyword evidence="3" id="KW-1185">Reference proteome</keyword>
<gene>
    <name evidence="2" type="ORF">POCULU_LOCUS11029</name>
</gene>
<reference evidence="2" key="1">
    <citation type="submission" date="2021-06" db="EMBL/GenBank/DDBJ databases">
        <authorList>
            <person name="Kallberg Y."/>
            <person name="Tangrot J."/>
            <person name="Rosling A."/>
        </authorList>
    </citation>
    <scope>NUCLEOTIDE SEQUENCE</scope>
    <source>
        <strain evidence="2">IA702</strain>
    </source>
</reference>
<dbReference type="Proteomes" id="UP000789572">
    <property type="component" value="Unassembled WGS sequence"/>
</dbReference>
<dbReference type="Pfam" id="PF01633">
    <property type="entry name" value="Choline_kinase"/>
    <property type="match status" value="1"/>
</dbReference>
<name>A0A9N9HAM1_9GLOM</name>
<dbReference type="InterPro" id="IPR011009">
    <property type="entry name" value="Kinase-like_dom_sf"/>
</dbReference>
<comment type="caution">
    <text evidence="2">The sequence shown here is derived from an EMBL/GenBank/DDBJ whole genome shotgun (WGS) entry which is preliminary data.</text>
</comment>
<dbReference type="PANTHER" id="PTHR22603">
    <property type="entry name" value="CHOLINE/ETHANOALAMINE KINASE"/>
    <property type="match status" value="1"/>
</dbReference>
<feature type="non-terminal residue" evidence="2">
    <location>
        <position position="190"/>
    </location>
</feature>
<sequence length="190" mass="22825">WANINKWYDIAVKLTTTEMREASIEMLNLDALRDEINELWHYVDMLDSPIVFSHNDAQYGNFLRLTDGSNKLEIVDFEYSGYNYRGFDLANHFCEWAYDYHSEEPHKMKHTLYPTILEQNNFLRAYLEVEKESRNDKIEVELAQMRLECDVFSLTSHVLWGLWGVLQHYQSQIQFDYLQYATGRLEEFRR</sequence>
<dbReference type="Gene3D" id="3.90.1200.10">
    <property type="match status" value="1"/>
</dbReference>
<protein>
    <submittedName>
        <fullName evidence="2">9512_t:CDS:1</fullName>
    </submittedName>
</protein>
<dbReference type="AlphaFoldDB" id="A0A9N9HAM1"/>
<evidence type="ECO:0000313" key="3">
    <source>
        <dbReference type="Proteomes" id="UP000789572"/>
    </source>
</evidence>
<comment type="similarity">
    <text evidence="1">Belongs to the choline/ethanolamine kinase family.</text>
</comment>